<comment type="similarity">
    <text evidence="1 3">Belongs to the ETS family.</text>
</comment>
<dbReference type="PRINTS" id="PR00454">
    <property type="entry name" value="ETSDOMAIN"/>
</dbReference>
<feature type="region of interest" description="Disordered" evidence="4">
    <location>
        <begin position="1"/>
        <end position="29"/>
    </location>
</feature>
<reference evidence="6 7" key="1">
    <citation type="journal article" date="2022" name="Front. Cell. Infect. Microbiol.">
        <title>The Genomes of Two Strains of Taenia crassiceps the Animal Model for the Study of Human Cysticercosis.</title>
        <authorList>
            <person name="Bobes R.J."/>
            <person name="Estrada K."/>
            <person name="Rios-Valencia D.G."/>
            <person name="Calderon-Gallegos A."/>
            <person name="de la Torre P."/>
            <person name="Carrero J.C."/>
            <person name="Sanchez-Flores A."/>
            <person name="Laclette J.P."/>
        </authorList>
    </citation>
    <scope>NUCLEOTIDE SEQUENCE [LARGE SCALE GENOMIC DNA]</scope>
    <source>
        <strain evidence="6">WFUcys</strain>
    </source>
</reference>
<keyword evidence="3" id="KW-0539">Nucleus</keyword>
<evidence type="ECO:0000259" key="5">
    <source>
        <dbReference type="PROSITE" id="PS50061"/>
    </source>
</evidence>
<dbReference type="Gene3D" id="3.10.20.90">
    <property type="entry name" value="Phosphatidylinositol 3-kinase Catalytic Subunit, Chain A, domain 1"/>
    <property type="match status" value="1"/>
</dbReference>
<dbReference type="InterPro" id="IPR024668">
    <property type="entry name" value="GABP_asu_N"/>
</dbReference>
<dbReference type="InterPro" id="IPR036390">
    <property type="entry name" value="WH_DNA-bd_sf"/>
</dbReference>
<dbReference type="Gene3D" id="1.10.10.10">
    <property type="entry name" value="Winged helix-like DNA-binding domain superfamily/Winged helix DNA-binding domain"/>
    <property type="match status" value="1"/>
</dbReference>
<name>A0ABR4Q4W8_9CEST</name>
<feature type="compositionally biased region" description="Polar residues" evidence="4">
    <location>
        <begin position="7"/>
        <end position="27"/>
    </location>
</feature>
<dbReference type="EMBL" id="JAKROA010000011">
    <property type="protein sequence ID" value="KAL5104682.1"/>
    <property type="molecule type" value="Genomic_DNA"/>
</dbReference>
<dbReference type="InterPro" id="IPR000418">
    <property type="entry name" value="Ets_dom"/>
</dbReference>
<evidence type="ECO:0000313" key="6">
    <source>
        <dbReference type="EMBL" id="KAL5104682.1"/>
    </source>
</evidence>
<feature type="domain" description="ETS" evidence="5">
    <location>
        <begin position="613"/>
        <end position="693"/>
    </location>
</feature>
<organism evidence="6 7">
    <name type="scientific">Taenia crassiceps</name>
    <dbReference type="NCBI Taxonomy" id="6207"/>
    <lineage>
        <taxon>Eukaryota</taxon>
        <taxon>Metazoa</taxon>
        <taxon>Spiralia</taxon>
        <taxon>Lophotrochozoa</taxon>
        <taxon>Platyhelminthes</taxon>
        <taxon>Cestoda</taxon>
        <taxon>Eucestoda</taxon>
        <taxon>Cyclophyllidea</taxon>
        <taxon>Taeniidae</taxon>
        <taxon>Taenia</taxon>
    </lineage>
</organism>
<dbReference type="SUPFAM" id="SSF47769">
    <property type="entry name" value="SAM/Pointed domain"/>
    <property type="match status" value="1"/>
</dbReference>
<dbReference type="InterPro" id="IPR046328">
    <property type="entry name" value="ETS_fam"/>
</dbReference>
<evidence type="ECO:0000256" key="1">
    <source>
        <dbReference type="ARBA" id="ARBA00005562"/>
    </source>
</evidence>
<dbReference type="SMART" id="SM00413">
    <property type="entry name" value="ETS"/>
    <property type="match status" value="1"/>
</dbReference>
<dbReference type="PANTHER" id="PTHR11849:SF195">
    <property type="entry name" value="GA-BINDING PROTEIN ALPHA CHAIN"/>
    <property type="match status" value="1"/>
</dbReference>
<dbReference type="PROSITE" id="PS00346">
    <property type="entry name" value="ETS_DOMAIN_2"/>
    <property type="match status" value="1"/>
</dbReference>
<dbReference type="SUPFAM" id="SSF46785">
    <property type="entry name" value="Winged helix' DNA-binding domain"/>
    <property type="match status" value="1"/>
</dbReference>
<proteinExistence type="inferred from homology"/>
<dbReference type="Pfam" id="PF00178">
    <property type="entry name" value="Ets"/>
    <property type="match status" value="1"/>
</dbReference>
<dbReference type="Pfam" id="PF11620">
    <property type="entry name" value="GABP-alpha"/>
    <property type="match status" value="1"/>
</dbReference>
<evidence type="ECO:0000256" key="3">
    <source>
        <dbReference type="RuleBase" id="RU004019"/>
    </source>
</evidence>
<feature type="region of interest" description="Disordered" evidence="4">
    <location>
        <begin position="399"/>
        <end position="432"/>
    </location>
</feature>
<evidence type="ECO:0000256" key="2">
    <source>
        <dbReference type="ARBA" id="ARBA00023125"/>
    </source>
</evidence>
<dbReference type="Proteomes" id="UP001651158">
    <property type="component" value="Unassembled WGS sequence"/>
</dbReference>
<keyword evidence="7" id="KW-1185">Reference proteome</keyword>
<dbReference type="InterPro" id="IPR013761">
    <property type="entry name" value="SAM/pointed_sf"/>
</dbReference>
<protein>
    <submittedName>
        <fullName evidence="6">GA-binding protein alpha chain</fullName>
    </submittedName>
</protein>
<dbReference type="InterPro" id="IPR036388">
    <property type="entry name" value="WH-like_DNA-bd_sf"/>
</dbReference>
<comment type="subcellular location">
    <subcellularLocation>
        <location evidence="3">Nucleus</location>
    </subcellularLocation>
</comment>
<accession>A0ABR4Q4W8</accession>
<sequence length="834" mass="90604">MSRIFKSRNNSDSSLVNSSRPSHSGSRFTKAACSSHKRISLIVSLDRTLHEIACILQRRFGLDLRNCQYYLNDRIRLHGNWPLSAHCIQPSGMVQLLLEIKSMPTHISSYRFTRLNVVDILSPDTEVDYAKSALNSKTGMSEGSAGQSRRSTSMASLNGMSSALSISNVRSDGPLNSEGSTADQESRLISSSAVFEAFTAANRAIENMERLSTATASNSAANQSGVVLPSGFYSTPRVGTSHYGSNYAIIMERLAGGGNDIGGRWTIDEHYRRLMRMNSIPSDPGRWNATQVVMWINWALKQFKLVNNGSSNSHYCTNGGGDGGKLAKAFEGLIGEDLLGLSLGDLSARFNFSGSTATPNLAFFTHFELLKNCREVCVPYKPPVQSYTVSQTSQRVYRQMGRSRVRSSRNGGGEYTSNGPSSSTYSTNNGSNVITRFPGGTANGVTGLNGAVFSPSLPLTSNLRLNGAGFQSRISQPSASSVQFSYGHLTSSSPASTSSCYNSVPAPAQPTFTAHGSSFYGAGDGNTSAPVTSIVTAGASATVTAFRTEERIYSPFSSLSVDGSGANNSVRKYRVVSALSPPHHHDSGTITVSSITLGGGGTQSPAAGSGCQVHLWQFLLDLLTDWRHQDAIHWVNRDGEFMLANPERVAAMWGQRKNKPAMNYEKLSRALRYYYDGDMIAKVQSKRFCYKFICDLKTLMGYSAGELHELVCFCAEKHGVNFINGDLEIGRKRTMIDGEAWFGCPSPVRLRTMPSSMPAILDSMESDSTSAEVDVSPHFSRPEEEGEVIEEVDVDEDDDSFEYCGVDDIDKVTAVLRMEADECCKIAEQKSRGK</sequence>
<evidence type="ECO:0000313" key="7">
    <source>
        <dbReference type="Proteomes" id="UP001651158"/>
    </source>
</evidence>
<dbReference type="PROSITE" id="PS00345">
    <property type="entry name" value="ETS_DOMAIN_1"/>
    <property type="match status" value="1"/>
</dbReference>
<feature type="compositionally biased region" description="Low complexity" evidence="4">
    <location>
        <begin position="415"/>
        <end position="432"/>
    </location>
</feature>
<keyword evidence="2 3" id="KW-0238">DNA-binding</keyword>
<dbReference type="PANTHER" id="PTHR11849">
    <property type="entry name" value="ETS"/>
    <property type="match status" value="1"/>
</dbReference>
<dbReference type="PROSITE" id="PS50061">
    <property type="entry name" value="ETS_DOMAIN_3"/>
    <property type="match status" value="1"/>
</dbReference>
<comment type="caution">
    <text evidence="6">The sequence shown here is derived from an EMBL/GenBank/DDBJ whole genome shotgun (WGS) entry which is preliminary data.</text>
</comment>
<evidence type="ECO:0000256" key="4">
    <source>
        <dbReference type="SAM" id="MobiDB-lite"/>
    </source>
</evidence>
<gene>
    <name evidence="6" type="ORF">TcWFU_004914</name>
</gene>
<dbReference type="Gene3D" id="1.10.150.50">
    <property type="entry name" value="Transcription Factor, Ets-1"/>
    <property type="match status" value="1"/>
</dbReference>